<reference evidence="4" key="1">
    <citation type="submission" date="2018-07" db="EMBL/GenBank/DDBJ databases">
        <authorList>
            <person name="Liu B.-T."/>
            <person name="Du Z."/>
        </authorList>
    </citation>
    <scope>NUCLEOTIDE SEQUENCE [LARGE SCALE GENOMIC DNA]</scope>
    <source>
        <strain evidence="4">XYN52</strain>
    </source>
</reference>
<proteinExistence type="predicted"/>
<keyword evidence="1" id="KW-1133">Transmembrane helix</keyword>
<gene>
    <name evidence="3" type="ORF">DVH29_00465</name>
</gene>
<name>A0A369WE90_9HYPH</name>
<dbReference type="Proteomes" id="UP000253759">
    <property type="component" value="Unassembled WGS sequence"/>
</dbReference>
<dbReference type="AlphaFoldDB" id="A0A369WE90"/>
<protein>
    <recommendedName>
        <fullName evidence="2">TtsA-like Glycoside hydrolase family 108 domain-containing protein</fullName>
    </recommendedName>
</protein>
<dbReference type="InterPro" id="IPR023346">
    <property type="entry name" value="Lysozyme-like_dom_sf"/>
</dbReference>
<dbReference type="Gene3D" id="1.20.141.10">
    <property type="entry name" value="Chitosanase, subunit A, domain 1"/>
    <property type="match status" value="1"/>
</dbReference>
<keyword evidence="1" id="KW-0812">Transmembrane</keyword>
<keyword evidence="4" id="KW-1185">Reference proteome</keyword>
<comment type="caution">
    <text evidence="3">The sequence shown here is derived from an EMBL/GenBank/DDBJ whole genome shotgun (WGS) entry which is preliminary data.</text>
</comment>
<evidence type="ECO:0000259" key="2">
    <source>
        <dbReference type="Pfam" id="PF05838"/>
    </source>
</evidence>
<sequence length="267" mass="29132">MARPVAFPERLIEQKERDMGVSRWTVCLGHVLDAEGGYVDHPADPGGATNMGITHKTLARWRNISPWWELEKSEVRALGRSEAAAIYKALYWDRCKAGSLPAGLDLAVFDYAVNSGPDRAVRTLQALVGVTQDGFVGPITLGEIARRDTRALVEALCDQRMGFLQKLSGWASFGRGWSSRVARIREAALAAIPLQSTTQPIKGADDMSFLDGRKTYFVAGLMLIVGLAQSFGIAIDAFGDYSGPQLIMEAFAIIFLRKGIKTDLGRA</sequence>
<dbReference type="SUPFAM" id="SSF53955">
    <property type="entry name" value="Lysozyme-like"/>
    <property type="match status" value="1"/>
</dbReference>
<evidence type="ECO:0000256" key="1">
    <source>
        <dbReference type="SAM" id="Phobius"/>
    </source>
</evidence>
<dbReference type="CDD" id="cd13926">
    <property type="entry name" value="N-acetylmuramidase_GH108"/>
    <property type="match status" value="1"/>
</dbReference>
<evidence type="ECO:0000313" key="3">
    <source>
        <dbReference type="EMBL" id="RDE10461.1"/>
    </source>
</evidence>
<evidence type="ECO:0000313" key="4">
    <source>
        <dbReference type="Proteomes" id="UP000253759"/>
    </source>
</evidence>
<dbReference type="Pfam" id="PF05838">
    <property type="entry name" value="Glyco_hydro_108"/>
    <property type="match status" value="1"/>
</dbReference>
<accession>A0A369WE90</accession>
<feature type="transmembrane region" description="Helical" evidence="1">
    <location>
        <begin position="216"/>
        <end position="235"/>
    </location>
</feature>
<dbReference type="EMBL" id="QQNH01000001">
    <property type="protein sequence ID" value="RDE10461.1"/>
    <property type="molecule type" value="Genomic_DNA"/>
</dbReference>
<feature type="domain" description="TtsA-like Glycoside hydrolase family 108" evidence="2">
    <location>
        <begin position="30"/>
        <end position="116"/>
    </location>
</feature>
<dbReference type="InterPro" id="IPR008565">
    <property type="entry name" value="TtsA-like_GH18_dom"/>
</dbReference>
<keyword evidence="1" id="KW-0472">Membrane</keyword>
<organism evidence="3 4">
    <name type="scientific">Pelagibacterium lacus</name>
    <dbReference type="NCBI Taxonomy" id="2282655"/>
    <lineage>
        <taxon>Bacteria</taxon>
        <taxon>Pseudomonadati</taxon>
        <taxon>Pseudomonadota</taxon>
        <taxon>Alphaproteobacteria</taxon>
        <taxon>Hyphomicrobiales</taxon>
        <taxon>Devosiaceae</taxon>
        <taxon>Pelagibacterium</taxon>
    </lineage>
</organism>